<feature type="transmembrane region" description="Helical" evidence="2">
    <location>
        <begin position="182"/>
        <end position="204"/>
    </location>
</feature>
<organism evidence="3">
    <name type="scientific">freshwater metagenome</name>
    <dbReference type="NCBI Taxonomy" id="449393"/>
    <lineage>
        <taxon>unclassified sequences</taxon>
        <taxon>metagenomes</taxon>
        <taxon>ecological metagenomes</taxon>
    </lineage>
</organism>
<protein>
    <submittedName>
        <fullName evidence="3">Unannotated protein</fullName>
    </submittedName>
</protein>
<accession>A0A6J7GT17</accession>
<feature type="transmembrane region" description="Helical" evidence="2">
    <location>
        <begin position="210"/>
        <end position="229"/>
    </location>
</feature>
<evidence type="ECO:0000313" key="3">
    <source>
        <dbReference type="EMBL" id="CAB4910922.1"/>
    </source>
</evidence>
<dbReference type="Pfam" id="PF07907">
    <property type="entry name" value="YibE_F"/>
    <property type="match status" value="1"/>
</dbReference>
<keyword evidence="2" id="KW-0812">Transmembrane</keyword>
<feature type="transmembrane region" description="Helical" evidence="2">
    <location>
        <begin position="285"/>
        <end position="312"/>
    </location>
</feature>
<proteinExistence type="predicted"/>
<keyword evidence="2" id="KW-0472">Membrane</keyword>
<reference evidence="3" key="1">
    <citation type="submission" date="2020-05" db="EMBL/GenBank/DDBJ databases">
        <authorList>
            <person name="Chiriac C."/>
            <person name="Salcher M."/>
            <person name="Ghai R."/>
            <person name="Kavagutti S V."/>
        </authorList>
    </citation>
    <scope>NUCLEOTIDE SEQUENCE</scope>
</reference>
<feature type="compositionally biased region" description="Gly residues" evidence="1">
    <location>
        <begin position="126"/>
        <end position="141"/>
    </location>
</feature>
<sequence length="419" mass="41798">MSALRTIVATGPGRLLVGTVALVAVLTVVGLIALWPSGDRPTTPGAGTPTVGGTVTAVDSASCGGPTDQRCRTATVRVDEGRDEGASVQIVLGPEEVSPDLETGQRVRLADQQPAEGTPGADAPGTTGGDAGLGEPGGDAGAAGADREPSYAFSGVDRRTPLVALAILFALLGALVARGRGLLALVGTAMSLSLVVLWLVPAILDGRSPLLVATVGALAVMFVTTGLTYGVTAQSLAAVTGIGVSLLVAALLGTLWSDLSGLDGKDGDLGSFALQSGGELPLQGILLAGMVIGALGVLTDTVVSQVSTVAALHRTSPAMKARELYREAFVVGRDHLAATIHTLVLAYAGATLPLLLVASANGVTFGDAINDARLAEPIVSTLVGSAALVLSVPLSTALAAVLVGRLPPAALAGHDHHHH</sequence>
<dbReference type="PANTHER" id="PTHR41771:SF1">
    <property type="entry name" value="MEMBRANE PROTEIN"/>
    <property type="match status" value="1"/>
</dbReference>
<feature type="transmembrane region" description="Helical" evidence="2">
    <location>
        <begin position="236"/>
        <end position="256"/>
    </location>
</feature>
<dbReference type="InterPro" id="IPR012507">
    <property type="entry name" value="YibE_F"/>
</dbReference>
<dbReference type="PANTHER" id="PTHR41771">
    <property type="entry name" value="MEMBRANE PROTEIN-RELATED"/>
    <property type="match status" value="1"/>
</dbReference>
<dbReference type="AlphaFoldDB" id="A0A6J7GT17"/>
<feature type="transmembrane region" description="Helical" evidence="2">
    <location>
        <begin position="15"/>
        <end position="35"/>
    </location>
</feature>
<gene>
    <name evidence="3" type="ORF">UFOPK3564_01233</name>
</gene>
<keyword evidence="2" id="KW-1133">Transmembrane helix</keyword>
<feature type="transmembrane region" description="Helical" evidence="2">
    <location>
        <begin position="378"/>
        <end position="403"/>
    </location>
</feature>
<feature type="region of interest" description="Disordered" evidence="1">
    <location>
        <begin position="92"/>
        <end position="146"/>
    </location>
</feature>
<evidence type="ECO:0000256" key="1">
    <source>
        <dbReference type="SAM" id="MobiDB-lite"/>
    </source>
</evidence>
<evidence type="ECO:0000256" key="2">
    <source>
        <dbReference type="SAM" id="Phobius"/>
    </source>
</evidence>
<name>A0A6J7GT17_9ZZZZ</name>
<dbReference type="EMBL" id="CAFBMK010000056">
    <property type="protein sequence ID" value="CAB4910922.1"/>
    <property type="molecule type" value="Genomic_DNA"/>
</dbReference>
<feature type="compositionally biased region" description="Low complexity" evidence="1">
    <location>
        <begin position="114"/>
        <end position="125"/>
    </location>
</feature>
<feature type="transmembrane region" description="Helical" evidence="2">
    <location>
        <begin position="336"/>
        <end position="358"/>
    </location>
</feature>
<feature type="transmembrane region" description="Helical" evidence="2">
    <location>
        <begin position="160"/>
        <end position="177"/>
    </location>
</feature>